<dbReference type="GO" id="GO:0015293">
    <property type="term" value="F:symporter activity"/>
    <property type="evidence" value="ECO:0007669"/>
    <property type="project" value="UniProtKB-KW"/>
</dbReference>
<feature type="transmembrane region" description="Helical" evidence="14">
    <location>
        <begin position="384"/>
        <end position="403"/>
    </location>
</feature>
<name>A0A345BWD2_9BACI</name>
<reference evidence="15 16" key="1">
    <citation type="journal article" date="2018" name="J. Microbiol.">
        <title>Salicibibacter kimchii gen. nov., sp. nov., a moderately halophilic and alkalitolerant bacterium in the family Bacillaceae, isolated from kimchi.</title>
        <authorList>
            <person name="Jang J.Y."/>
            <person name="Oh Y.J."/>
            <person name="Lim S.K."/>
            <person name="Park H.K."/>
            <person name="Lee C."/>
            <person name="Kim J.Y."/>
            <person name="Lee M.A."/>
            <person name="Choi H.J."/>
        </authorList>
    </citation>
    <scope>NUCLEOTIDE SEQUENCE [LARGE SCALE GENOMIC DNA]</scope>
    <source>
        <strain evidence="15 16">NKC1-1</strain>
    </source>
</reference>
<dbReference type="PROSITE" id="PS50283">
    <property type="entry name" value="NA_SOLUT_SYMP_3"/>
    <property type="match status" value="1"/>
</dbReference>
<evidence type="ECO:0000256" key="12">
    <source>
        <dbReference type="ARBA" id="ARBA00033708"/>
    </source>
</evidence>
<evidence type="ECO:0000256" key="3">
    <source>
        <dbReference type="ARBA" id="ARBA00022448"/>
    </source>
</evidence>
<evidence type="ECO:0008006" key="17">
    <source>
        <dbReference type="Google" id="ProtNLM"/>
    </source>
</evidence>
<evidence type="ECO:0000256" key="10">
    <source>
        <dbReference type="ARBA" id="ARBA00023136"/>
    </source>
</evidence>
<organism evidence="15 16">
    <name type="scientific">Salicibibacter kimchii</name>
    <dbReference type="NCBI Taxonomy" id="2099786"/>
    <lineage>
        <taxon>Bacteria</taxon>
        <taxon>Bacillati</taxon>
        <taxon>Bacillota</taxon>
        <taxon>Bacilli</taxon>
        <taxon>Bacillales</taxon>
        <taxon>Bacillaceae</taxon>
        <taxon>Salicibibacter</taxon>
    </lineage>
</organism>
<keyword evidence="10 14" id="KW-0472">Membrane</keyword>
<keyword evidence="8" id="KW-0915">Sodium</keyword>
<dbReference type="EMBL" id="CP031092">
    <property type="protein sequence ID" value="AXF55263.1"/>
    <property type="molecule type" value="Genomic_DNA"/>
</dbReference>
<dbReference type="GO" id="GO:0006814">
    <property type="term" value="P:sodium ion transport"/>
    <property type="evidence" value="ECO:0007669"/>
    <property type="project" value="UniProtKB-KW"/>
</dbReference>
<feature type="transmembrane region" description="Helical" evidence="14">
    <location>
        <begin position="330"/>
        <end position="363"/>
    </location>
</feature>
<keyword evidence="4" id="KW-1003">Cell membrane</keyword>
<evidence type="ECO:0000313" key="16">
    <source>
        <dbReference type="Proteomes" id="UP000252100"/>
    </source>
</evidence>
<keyword evidence="16" id="KW-1185">Reference proteome</keyword>
<evidence type="ECO:0000256" key="13">
    <source>
        <dbReference type="RuleBase" id="RU362091"/>
    </source>
</evidence>
<keyword evidence="9" id="KW-0406">Ion transport</keyword>
<feature type="transmembrane region" description="Helical" evidence="14">
    <location>
        <begin position="56"/>
        <end position="77"/>
    </location>
</feature>
<feature type="transmembrane region" description="Helical" evidence="14">
    <location>
        <begin position="245"/>
        <end position="264"/>
    </location>
</feature>
<dbReference type="Proteomes" id="UP000252100">
    <property type="component" value="Chromosome"/>
</dbReference>
<dbReference type="PANTHER" id="PTHR48086:SF3">
    <property type="entry name" value="SODIUM_PROLINE SYMPORTER"/>
    <property type="match status" value="1"/>
</dbReference>
<feature type="transmembrane region" description="Helical" evidence="14">
    <location>
        <begin position="415"/>
        <end position="435"/>
    </location>
</feature>
<accession>A0A345BWD2</accession>
<dbReference type="Gene3D" id="1.20.1730.10">
    <property type="entry name" value="Sodium/glucose cotransporter"/>
    <property type="match status" value="1"/>
</dbReference>
<feature type="transmembrane region" description="Helical" evidence="14">
    <location>
        <begin position="89"/>
        <end position="114"/>
    </location>
</feature>
<gene>
    <name evidence="15" type="ORF">DT065_03995</name>
</gene>
<dbReference type="KEGG" id="rue:DT065_03995"/>
<dbReference type="PANTHER" id="PTHR48086">
    <property type="entry name" value="SODIUM/PROLINE SYMPORTER-RELATED"/>
    <property type="match status" value="1"/>
</dbReference>
<feature type="transmembrane region" description="Helical" evidence="14">
    <location>
        <begin position="13"/>
        <end position="35"/>
    </location>
</feature>
<evidence type="ECO:0000256" key="8">
    <source>
        <dbReference type="ARBA" id="ARBA00023053"/>
    </source>
</evidence>
<sequence>MKLLMYRNIGSEISMSLTVWTTIYFVIFIIIMFYISIRGLKKTNSAVEFSTAPRAYGPFVIGIALTATTGSAAAILGNPGFVYDQGWPGLWYAMGSYSAIALAWATSAFLLSRIGKNAQAKSMADFMAIRFQSPLLRVVTALAAIFSIFYIAGQFAGIGLVFVESMGIDYLTGVIIGGIIMAAYITIGGSHAEILTSFVQGLIMLFLSILIAAVVVMNVGGIGTIDRTLTEIDPMLSSSVVFNDPMFGPFTGIVIFISLGLFGLSPQLSKIWLALDDEKNVSKALLWGFFGLSILGLIMLVGGLGGRILFPDVAPDTAVLHLLVDLLPNWLTGIAMIGILSAILSTTAGLFLVVAVALAVDIYRDTIVPWRKKKISDAVLDKRALVFQRVSIPIIVIAGIFIAQNEPDFITQLMWLGIGLFTGSVIPAMVIGSLWKGVTRTAAEIGSVAGFLTFIILTFVVGLGMGSELFLVPWAAAGVATIVSTTLIIVISFFTKPMDKSYVEKLFAK</sequence>
<feature type="transmembrane region" description="Helical" evidence="14">
    <location>
        <begin position="285"/>
        <end position="310"/>
    </location>
</feature>
<comment type="catalytic activity">
    <reaction evidence="12">
        <text>L-proline(in) + Na(+)(in) = L-proline(out) + Na(+)(out)</text>
        <dbReference type="Rhea" id="RHEA:28967"/>
        <dbReference type="ChEBI" id="CHEBI:29101"/>
        <dbReference type="ChEBI" id="CHEBI:60039"/>
    </reaction>
</comment>
<comment type="similarity">
    <text evidence="2 13">Belongs to the sodium:solute symporter (SSF) (TC 2.A.21) family.</text>
</comment>
<evidence type="ECO:0000256" key="1">
    <source>
        <dbReference type="ARBA" id="ARBA00004651"/>
    </source>
</evidence>
<evidence type="ECO:0000313" key="15">
    <source>
        <dbReference type="EMBL" id="AXF55263.1"/>
    </source>
</evidence>
<keyword evidence="7 14" id="KW-1133">Transmembrane helix</keyword>
<keyword evidence="6" id="KW-0769">Symport</keyword>
<comment type="subcellular location">
    <subcellularLocation>
        <location evidence="1">Cell membrane</location>
        <topology evidence="1">Multi-pass membrane protein</topology>
    </subcellularLocation>
</comment>
<evidence type="ECO:0000256" key="9">
    <source>
        <dbReference type="ARBA" id="ARBA00023065"/>
    </source>
</evidence>
<feature type="transmembrane region" description="Helical" evidence="14">
    <location>
        <begin position="135"/>
        <end position="162"/>
    </location>
</feature>
<evidence type="ECO:0000256" key="11">
    <source>
        <dbReference type="ARBA" id="ARBA00023201"/>
    </source>
</evidence>
<evidence type="ECO:0000256" key="7">
    <source>
        <dbReference type="ARBA" id="ARBA00022989"/>
    </source>
</evidence>
<dbReference type="GO" id="GO:0005886">
    <property type="term" value="C:plasma membrane"/>
    <property type="evidence" value="ECO:0007669"/>
    <property type="project" value="UniProtKB-SubCell"/>
</dbReference>
<feature type="transmembrane region" description="Helical" evidence="14">
    <location>
        <begin position="447"/>
        <end position="465"/>
    </location>
</feature>
<dbReference type="AlphaFoldDB" id="A0A345BWD2"/>
<keyword evidence="3" id="KW-0813">Transport</keyword>
<dbReference type="InterPro" id="IPR038377">
    <property type="entry name" value="Na/Glc_symporter_sf"/>
</dbReference>
<protein>
    <recommendedName>
        <fullName evidence="17">Sodium:solute symporter family protein</fullName>
    </recommendedName>
</protein>
<feature type="transmembrane region" description="Helical" evidence="14">
    <location>
        <begin position="168"/>
        <end position="187"/>
    </location>
</feature>
<feature type="transmembrane region" description="Helical" evidence="14">
    <location>
        <begin position="471"/>
        <end position="495"/>
    </location>
</feature>
<evidence type="ECO:0000256" key="6">
    <source>
        <dbReference type="ARBA" id="ARBA00022847"/>
    </source>
</evidence>
<keyword evidence="11" id="KW-0739">Sodium transport</keyword>
<dbReference type="InterPro" id="IPR001734">
    <property type="entry name" value="Na/solute_symporter"/>
</dbReference>
<dbReference type="Pfam" id="PF00474">
    <property type="entry name" value="SSF"/>
    <property type="match status" value="1"/>
</dbReference>
<evidence type="ECO:0000256" key="14">
    <source>
        <dbReference type="SAM" id="Phobius"/>
    </source>
</evidence>
<evidence type="ECO:0000256" key="4">
    <source>
        <dbReference type="ARBA" id="ARBA00022475"/>
    </source>
</evidence>
<keyword evidence="5 14" id="KW-0812">Transmembrane</keyword>
<proteinExistence type="inferred from homology"/>
<evidence type="ECO:0000256" key="5">
    <source>
        <dbReference type="ARBA" id="ARBA00022692"/>
    </source>
</evidence>
<dbReference type="InterPro" id="IPR050277">
    <property type="entry name" value="Sodium:Solute_Symporter"/>
</dbReference>
<feature type="transmembrane region" description="Helical" evidence="14">
    <location>
        <begin position="199"/>
        <end position="225"/>
    </location>
</feature>
<evidence type="ECO:0000256" key="2">
    <source>
        <dbReference type="ARBA" id="ARBA00006434"/>
    </source>
</evidence>